<evidence type="ECO:0000313" key="4">
    <source>
        <dbReference type="Proteomes" id="UP000682733"/>
    </source>
</evidence>
<accession>A0A8S2RDS6</accession>
<feature type="compositionally biased region" description="Acidic residues" evidence="1">
    <location>
        <begin position="27"/>
        <end position="50"/>
    </location>
</feature>
<protein>
    <submittedName>
        <fullName evidence="3">Uncharacterized protein</fullName>
    </submittedName>
</protein>
<feature type="non-terminal residue" evidence="3">
    <location>
        <position position="1"/>
    </location>
</feature>
<reference evidence="3" key="1">
    <citation type="submission" date="2021-02" db="EMBL/GenBank/DDBJ databases">
        <authorList>
            <person name="Nowell W R."/>
        </authorList>
    </citation>
    <scope>NUCLEOTIDE SEQUENCE</scope>
</reference>
<dbReference type="Proteomes" id="UP000677228">
    <property type="component" value="Unassembled WGS sequence"/>
</dbReference>
<comment type="caution">
    <text evidence="3">The sequence shown here is derived from an EMBL/GenBank/DDBJ whole genome shotgun (WGS) entry which is preliminary data.</text>
</comment>
<name>A0A8S2RDS6_9BILA</name>
<evidence type="ECO:0000313" key="3">
    <source>
        <dbReference type="EMBL" id="CAF4159652.1"/>
    </source>
</evidence>
<gene>
    <name evidence="2" type="ORF">OVA965_LOCUS30703</name>
    <name evidence="3" type="ORF">TMI583_LOCUS31511</name>
</gene>
<dbReference type="AlphaFoldDB" id="A0A8S2RDS6"/>
<evidence type="ECO:0000256" key="1">
    <source>
        <dbReference type="SAM" id="MobiDB-lite"/>
    </source>
</evidence>
<dbReference type="EMBL" id="CAJOBA010044130">
    <property type="protein sequence ID" value="CAF4159652.1"/>
    <property type="molecule type" value="Genomic_DNA"/>
</dbReference>
<proteinExistence type="predicted"/>
<evidence type="ECO:0000313" key="2">
    <source>
        <dbReference type="EMBL" id="CAF1348917.1"/>
    </source>
</evidence>
<sequence length="69" mass="8153">PLSARIFEINFERFLEFGRSLTHANNDDDDDEDDDGDNDYDDEGYDDDTETVSYSLFSYDPYESYDWEA</sequence>
<dbReference type="Proteomes" id="UP000682733">
    <property type="component" value="Unassembled WGS sequence"/>
</dbReference>
<feature type="region of interest" description="Disordered" evidence="1">
    <location>
        <begin position="22"/>
        <end position="53"/>
    </location>
</feature>
<dbReference type="EMBL" id="CAJNOK010022488">
    <property type="protein sequence ID" value="CAF1348917.1"/>
    <property type="molecule type" value="Genomic_DNA"/>
</dbReference>
<organism evidence="3 4">
    <name type="scientific">Didymodactylos carnosus</name>
    <dbReference type="NCBI Taxonomy" id="1234261"/>
    <lineage>
        <taxon>Eukaryota</taxon>
        <taxon>Metazoa</taxon>
        <taxon>Spiralia</taxon>
        <taxon>Gnathifera</taxon>
        <taxon>Rotifera</taxon>
        <taxon>Eurotatoria</taxon>
        <taxon>Bdelloidea</taxon>
        <taxon>Philodinida</taxon>
        <taxon>Philodinidae</taxon>
        <taxon>Didymodactylos</taxon>
    </lineage>
</organism>